<dbReference type="PANTHER" id="PTHR12741">
    <property type="entry name" value="LYST-INTERACTING PROTEIN LIP5 DOPAMINE RESPONSIVE PROTEIN DRG-1"/>
    <property type="match status" value="1"/>
</dbReference>
<organism evidence="2 3">
    <name type="scientific">Hibiscus sabdariffa</name>
    <name type="common">roselle</name>
    <dbReference type="NCBI Taxonomy" id="183260"/>
    <lineage>
        <taxon>Eukaryota</taxon>
        <taxon>Viridiplantae</taxon>
        <taxon>Streptophyta</taxon>
        <taxon>Embryophyta</taxon>
        <taxon>Tracheophyta</taxon>
        <taxon>Spermatophyta</taxon>
        <taxon>Magnoliopsida</taxon>
        <taxon>eudicotyledons</taxon>
        <taxon>Gunneridae</taxon>
        <taxon>Pentapetalae</taxon>
        <taxon>rosids</taxon>
        <taxon>malvids</taxon>
        <taxon>Malvales</taxon>
        <taxon>Malvaceae</taxon>
        <taxon>Malvoideae</taxon>
        <taxon>Hibiscus</taxon>
    </lineage>
</organism>
<accession>A0ABR2DB66</accession>
<dbReference type="PANTHER" id="PTHR12741:SF16">
    <property type="entry name" value="CALLOSE SYNTHASE 7"/>
    <property type="match status" value="1"/>
</dbReference>
<dbReference type="EMBL" id="JBBPBM010000032">
    <property type="protein sequence ID" value="KAK8533837.1"/>
    <property type="molecule type" value="Genomic_DNA"/>
</dbReference>
<evidence type="ECO:0000313" key="3">
    <source>
        <dbReference type="Proteomes" id="UP001472677"/>
    </source>
</evidence>
<protein>
    <recommendedName>
        <fullName evidence="1">1,3-beta-glucan synthase component FKS1-like domain-containing protein</fullName>
    </recommendedName>
</protein>
<proteinExistence type="predicted"/>
<gene>
    <name evidence="2" type="ORF">V6N12_047240</name>
</gene>
<comment type="caution">
    <text evidence="2">The sequence shown here is derived from an EMBL/GenBank/DDBJ whole genome shotgun (WGS) entry which is preliminary data.</text>
</comment>
<dbReference type="SMART" id="SM01205">
    <property type="entry name" value="FKS1_dom1"/>
    <property type="match status" value="1"/>
</dbReference>
<feature type="domain" description="1,3-beta-glucan synthase component FKS1-like" evidence="1">
    <location>
        <begin position="31"/>
        <end position="128"/>
    </location>
</feature>
<evidence type="ECO:0000259" key="1">
    <source>
        <dbReference type="SMART" id="SM01205"/>
    </source>
</evidence>
<reference evidence="2 3" key="1">
    <citation type="journal article" date="2024" name="G3 (Bethesda)">
        <title>Genome assembly of Hibiscus sabdariffa L. provides insights into metabolisms of medicinal natural products.</title>
        <authorList>
            <person name="Kim T."/>
        </authorList>
    </citation>
    <scope>NUCLEOTIDE SEQUENCE [LARGE SCALE GENOMIC DNA]</scope>
    <source>
        <strain evidence="2">TK-2024</strain>
        <tissue evidence="2">Old leaves</tissue>
    </source>
</reference>
<evidence type="ECO:0000313" key="2">
    <source>
        <dbReference type="EMBL" id="KAK8533837.1"/>
    </source>
</evidence>
<sequence length="130" mass="15418">MDNIFKNYRTWCNYLRCKSHLRFQRGCDRQQLKLIYISLYLLIWGEASNIRFMPKCICYIFHNMANEVYEVLFSSVNPLTGDTYVTVAPDDELFLRNVITPIYALLQKVLEVFSTKVADGLKIRFFHAFK</sequence>
<keyword evidence="3" id="KW-1185">Reference proteome</keyword>
<dbReference type="InterPro" id="IPR026899">
    <property type="entry name" value="FKS1-like_dom1"/>
</dbReference>
<dbReference type="Pfam" id="PF14288">
    <property type="entry name" value="FKS1_dom1"/>
    <property type="match status" value="1"/>
</dbReference>
<name>A0ABR2DB66_9ROSI</name>
<dbReference type="Proteomes" id="UP001472677">
    <property type="component" value="Unassembled WGS sequence"/>
</dbReference>